<keyword evidence="5 9" id="KW-0560">Oxidoreductase</keyword>
<organism evidence="10 11">
    <name type="scientific">Ascosphaera apis ARSEF 7405</name>
    <dbReference type="NCBI Taxonomy" id="392613"/>
    <lineage>
        <taxon>Eukaryota</taxon>
        <taxon>Fungi</taxon>
        <taxon>Dikarya</taxon>
        <taxon>Ascomycota</taxon>
        <taxon>Pezizomycotina</taxon>
        <taxon>Eurotiomycetes</taxon>
        <taxon>Eurotiomycetidae</taxon>
        <taxon>Onygenales</taxon>
        <taxon>Ascosphaeraceae</taxon>
        <taxon>Ascosphaera</taxon>
    </lineage>
</organism>
<dbReference type="EMBL" id="AZGZ01000012">
    <property type="protein sequence ID" value="KZZ91997.1"/>
    <property type="molecule type" value="Genomic_DNA"/>
</dbReference>
<evidence type="ECO:0000256" key="5">
    <source>
        <dbReference type="ARBA" id="ARBA00023002"/>
    </source>
</evidence>
<sequence>MLLQGITECSPQWIVSIIFGAIVARLIHNKYGHGISHVPGPFLAAYTDLWRFFVVFGRRPELNYIALHEKYGDVVRVGPKALSFADPASAKTIYAINSGFTKSDFYPVQRTLAQGNEVQSLFNIQNEELHAKLRRQVSTAYAMSTLVQFEPLVDSTACLLVKELDNRFADVQGDEGICDLGAWLQYYAFDVIGQLMASKGFGFLEEGRDIDSIIFQIKKMLDYVAPIGQIPVLDKWLLKNPVRRLLSRWGMLPSASSIPNFANKCLQERLASDKPPEHRDFLSRFLELHQKDPNFITLHRVLSLAVSNVFAGSDTTAVTLRAIFYHLLRNPDKLQTLLDELADAEEKGILGSQTTAPWKVVSGLPYLSAVVTEALRLHPAVGLPLERVTPAGGAVLSGLHVPAGVIVGCSAWVLHRNEIFGPEPDAFRPERWIESPPKQLQLMQNSLLAFGGGSRTCIGKNISLLEIYKVVPLILRNFEIILAYPEKEWSLRNSWFVLQDDFYVRLKRKTARAIGATGNTHVETATSKQF</sequence>
<evidence type="ECO:0000256" key="8">
    <source>
        <dbReference type="PIRSR" id="PIRSR602401-1"/>
    </source>
</evidence>
<dbReference type="InterPro" id="IPR002401">
    <property type="entry name" value="Cyt_P450_E_grp-I"/>
</dbReference>
<dbReference type="VEuPathDB" id="FungiDB:AAP_03216"/>
<dbReference type="GO" id="GO:0032259">
    <property type="term" value="P:methylation"/>
    <property type="evidence" value="ECO:0007669"/>
    <property type="project" value="UniProtKB-KW"/>
</dbReference>
<evidence type="ECO:0000256" key="3">
    <source>
        <dbReference type="ARBA" id="ARBA00022617"/>
    </source>
</evidence>
<dbReference type="GO" id="GO:0005506">
    <property type="term" value="F:iron ion binding"/>
    <property type="evidence" value="ECO:0007669"/>
    <property type="project" value="InterPro"/>
</dbReference>
<comment type="cofactor">
    <cofactor evidence="1 8">
        <name>heme</name>
        <dbReference type="ChEBI" id="CHEBI:30413"/>
    </cofactor>
</comment>
<evidence type="ECO:0000256" key="7">
    <source>
        <dbReference type="ARBA" id="ARBA00023033"/>
    </source>
</evidence>
<dbReference type="FunFam" id="1.10.630.10:FF:000050">
    <property type="entry name" value="Cytochrome P450 monooxygenase"/>
    <property type="match status" value="1"/>
</dbReference>
<dbReference type="GO" id="GO:0016705">
    <property type="term" value="F:oxidoreductase activity, acting on paired donors, with incorporation or reduction of molecular oxygen"/>
    <property type="evidence" value="ECO:0007669"/>
    <property type="project" value="InterPro"/>
</dbReference>
<feature type="binding site" description="axial binding residue" evidence="8">
    <location>
        <position position="457"/>
    </location>
    <ligand>
        <name>heme</name>
        <dbReference type="ChEBI" id="CHEBI:30413"/>
    </ligand>
    <ligandPart>
        <name>Fe</name>
        <dbReference type="ChEBI" id="CHEBI:18248"/>
    </ligandPart>
</feature>
<gene>
    <name evidence="10" type="ORF">AAP_03216</name>
</gene>
<accession>A0A167Z0L5</accession>
<dbReference type="CDD" id="cd11060">
    <property type="entry name" value="CYP57A1-like"/>
    <property type="match status" value="1"/>
</dbReference>
<dbReference type="Gene3D" id="1.10.630.10">
    <property type="entry name" value="Cytochrome P450"/>
    <property type="match status" value="1"/>
</dbReference>
<keyword evidence="6 8" id="KW-0408">Iron</keyword>
<dbReference type="PANTHER" id="PTHR24305:SF232">
    <property type="entry name" value="P450, PUTATIVE (EUROFUNG)-RELATED"/>
    <property type="match status" value="1"/>
</dbReference>
<dbReference type="GO" id="GO:0004497">
    <property type="term" value="F:monooxygenase activity"/>
    <property type="evidence" value="ECO:0007669"/>
    <property type="project" value="UniProtKB-KW"/>
</dbReference>
<comment type="similarity">
    <text evidence="2 9">Belongs to the cytochrome P450 family.</text>
</comment>
<keyword evidence="3 8" id="KW-0349">Heme</keyword>
<comment type="caution">
    <text evidence="10">The sequence shown here is derived from an EMBL/GenBank/DDBJ whole genome shotgun (WGS) entry which is preliminary data.</text>
</comment>
<keyword evidence="11" id="KW-1185">Reference proteome</keyword>
<dbReference type="AlphaFoldDB" id="A0A167Z0L5"/>
<dbReference type="InterPro" id="IPR001128">
    <property type="entry name" value="Cyt_P450"/>
</dbReference>
<dbReference type="GO" id="GO:0020037">
    <property type="term" value="F:heme binding"/>
    <property type="evidence" value="ECO:0007669"/>
    <property type="project" value="InterPro"/>
</dbReference>
<keyword evidence="4 8" id="KW-0479">Metal-binding</keyword>
<dbReference type="Proteomes" id="UP000242877">
    <property type="component" value="Unassembled WGS sequence"/>
</dbReference>
<dbReference type="PRINTS" id="PR00463">
    <property type="entry name" value="EP450I"/>
</dbReference>
<dbReference type="InterPro" id="IPR017972">
    <property type="entry name" value="Cyt_P450_CS"/>
</dbReference>
<evidence type="ECO:0000256" key="2">
    <source>
        <dbReference type="ARBA" id="ARBA00010617"/>
    </source>
</evidence>
<dbReference type="InterPro" id="IPR050121">
    <property type="entry name" value="Cytochrome_P450_monoxygenase"/>
</dbReference>
<reference evidence="10 11" key="1">
    <citation type="journal article" date="2016" name="Genome Biol. Evol.">
        <title>Divergent and convergent evolution of fungal pathogenicity.</title>
        <authorList>
            <person name="Shang Y."/>
            <person name="Xiao G."/>
            <person name="Zheng P."/>
            <person name="Cen K."/>
            <person name="Zhan S."/>
            <person name="Wang C."/>
        </authorList>
    </citation>
    <scope>NUCLEOTIDE SEQUENCE [LARGE SCALE GENOMIC DNA]</scope>
    <source>
        <strain evidence="10 11">ARSEF 7405</strain>
    </source>
</reference>
<dbReference type="GO" id="GO:0008168">
    <property type="term" value="F:methyltransferase activity"/>
    <property type="evidence" value="ECO:0007669"/>
    <property type="project" value="UniProtKB-KW"/>
</dbReference>
<dbReference type="SUPFAM" id="SSF48264">
    <property type="entry name" value="Cytochrome P450"/>
    <property type="match status" value="1"/>
</dbReference>
<keyword evidence="7 9" id="KW-0503">Monooxygenase</keyword>
<dbReference type="PROSITE" id="PS00086">
    <property type="entry name" value="CYTOCHROME_P450"/>
    <property type="match status" value="1"/>
</dbReference>
<keyword evidence="10" id="KW-0808">Transferase</keyword>
<dbReference type="PRINTS" id="PR00385">
    <property type="entry name" value="P450"/>
</dbReference>
<evidence type="ECO:0000256" key="1">
    <source>
        <dbReference type="ARBA" id="ARBA00001971"/>
    </source>
</evidence>
<proteinExistence type="inferred from homology"/>
<evidence type="ECO:0000313" key="10">
    <source>
        <dbReference type="EMBL" id="KZZ91997.1"/>
    </source>
</evidence>
<protein>
    <submittedName>
        <fullName evidence="10">Pisatin demethylase</fullName>
    </submittedName>
</protein>
<name>A0A167Z0L5_9EURO</name>
<dbReference type="OrthoDB" id="3934656at2759"/>
<evidence type="ECO:0000313" key="11">
    <source>
        <dbReference type="Proteomes" id="UP000242877"/>
    </source>
</evidence>
<evidence type="ECO:0000256" key="4">
    <source>
        <dbReference type="ARBA" id="ARBA00022723"/>
    </source>
</evidence>
<keyword evidence="10" id="KW-0489">Methyltransferase</keyword>
<evidence type="ECO:0000256" key="9">
    <source>
        <dbReference type="RuleBase" id="RU000461"/>
    </source>
</evidence>
<dbReference type="PANTHER" id="PTHR24305">
    <property type="entry name" value="CYTOCHROME P450"/>
    <property type="match status" value="1"/>
</dbReference>
<dbReference type="InterPro" id="IPR036396">
    <property type="entry name" value="Cyt_P450_sf"/>
</dbReference>
<evidence type="ECO:0000256" key="6">
    <source>
        <dbReference type="ARBA" id="ARBA00023004"/>
    </source>
</evidence>
<dbReference type="Pfam" id="PF00067">
    <property type="entry name" value="p450"/>
    <property type="match status" value="1"/>
</dbReference>